<name>A0A7S4N3K4_9EUKA</name>
<organism evidence="1">
    <name type="scientific">Prymnesium polylepis</name>
    <dbReference type="NCBI Taxonomy" id="72548"/>
    <lineage>
        <taxon>Eukaryota</taxon>
        <taxon>Haptista</taxon>
        <taxon>Haptophyta</taxon>
        <taxon>Prymnesiophyceae</taxon>
        <taxon>Prymnesiales</taxon>
        <taxon>Prymnesiaceae</taxon>
        <taxon>Prymnesium</taxon>
    </lineage>
</organism>
<reference evidence="1" key="1">
    <citation type="submission" date="2021-01" db="EMBL/GenBank/DDBJ databases">
        <authorList>
            <person name="Corre E."/>
            <person name="Pelletier E."/>
            <person name="Niang G."/>
            <person name="Scheremetjew M."/>
            <person name="Finn R."/>
            <person name="Kale V."/>
            <person name="Holt S."/>
            <person name="Cochrane G."/>
            <person name="Meng A."/>
            <person name="Brown T."/>
            <person name="Cohen L."/>
        </authorList>
    </citation>
    <scope>NUCLEOTIDE SEQUENCE</scope>
    <source>
        <strain evidence="1">UIO037</strain>
    </source>
</reference>
<dbReference type="AlphaFoldDB" id="A0A7S4N3K4"/>
<evidence type="ECO:0000313" key="1">
    <source>
        <dbReference type="EMBL" id="CAE2262861.1"/>
    </source>
</evidence>
<evidence type="ECO:0008006" key="2">
    <source>
        <dbReference type="Google" id="ProtNLM"/>
    </source>
</evidence>
<dbReference type="EMBL" id="HBKO01037030">
    <property type="protein sequence ID" value="CAE2262861.1"/>
    <property type="molecule type" value="Transcribed_RNA"/>
</dbReference>
<dbReference type="InterPro" id="IPR029063">
    <property type="entry name" value="SAM-dependent_MTases_sf"/>
</dbReference>
<sequence length="289" mass="31759">MLVLPVGGCGSVLGKALYSLHDHVVCSSNQTAFNATVSDSSRHIVADMTEHTNDIKRQKGLMFTGGVYGHYFQAHLYYHVVTALAQHLQSQGRSETVICETGFNAGHSALLFLSTHPSVRYFGFDLDDPFGWRASGKPHEWASKYAERVLQRRFPGRVNVTFGDSHKTIVPFFEARPNLKCDIVSVDGDHSFSGVTTDLEQLEPHLRSGGLIFVDDCNARDRIKGARSARAMFEAYASYLTTRGQAARSAATALAGILRVEYCPANNNGFCVASKGQCQPVLEGWLRVL</sequence>
<dbReference type="SUPFAM" id="SSF53335">
    <property type="entry name" value="S-adenosyl-L-methionine-dependent methyltransferases"/>
    <property type="match status" value="1"/>
</dbReference>
<proteinExistence type="predicted"/>
<protein>
    <recommendedName>
        <fullName evidence="2">Class I SAM-dependent methyltransferase</fullName>
    </recommendedName>
</protein>
<dbReference type="Pfam" id="PF13578">
    <property type="entry name" value="Methyltransf_24"/>
    <property type="match status" value="1"/>
</dbReference>
<dbReference type="Gene3D" id="3.40.50.150">
    <property type="entry name" value="Vaccinia Virus protein VP39"/>
    <property type="match status" value="1"/>
</dbReference>
<accession>A0A7S4N3K4</accession>
<gene>
    <name evidence="1" type="ORF">CPOL0286_LOCUS16949</name>
</gene>